<dbReference type="Proteomes" id="UP001149074">
    <property type="component" value="Unassembled WGS sequence"/>
</dbReference>
<protein>
    <recommendedName>
        <fullName evidence="7">G-patch domain-containing protein</fullName>
    </recommendedName>
</protein>
<feature type="domain" description="RRM" evidence="3">
    <location>
        <begin position="468"/>
        <end position="552"/>
    </location>
</feature>
<evidence type="ECO:0000313" key="6">
    <source>
        <dbReference type="Proteomes" id="UP001149074"/>
    </source>
</evidence>
<dbReference type="PANTHER" id="PTHR13288">
    <property type="entry name" value="SPLICING FACTOR 45 SPF45"/>
    <property type="match status" value="1"/>
</dbReference>
<dbReference type="PROSITE" id="PS50174">
    <property type="entry name" value="G_PATCH"/>
    <property type="match status" value="1"/>
</dbReference>
<sequence length="561" mass="61695">MPPDSNPPNGRGMMLYANLLDPDPEPTPGTITRAPVVFQQQGSETDAQTEGPPSKKQHLDASHLRFQPVKRPQLAQKPKAKPTLPKVVPQSAAAEPSDTSAVTSNAATSKYTLADWAATEEEDFGSYVPEKRQRGGRKNRKKNYREERDTQEEEEDWDEIYDPTRPTDYHKYKNSSEKIREVQEWKARLYAHRKKRHLSPPEVSDDSGRNPLQKRVSFVPARGFQKSGPNITLEGHFPPPSSFAPPPNLNDYPPPPPADTPDDASGEDAFARRAGLGSSLKKLPPPLSLGASPAPTPAVSTGEGAYSQELQQSRQQSLAASTPPPSHPASYSFQPASATISRAPVRYELPPPPADIPASEAELEEAFAKEKYSEDETMDDAPQTSRPSKEGYAERLLTKYGWTKGSGLGPNLSGISAPLQIELEKRKKKAKPEGGKFFQPRRAKITGGESKHDEHEGKFGKTSEVIVLDYMLDGLDLETEMSSADGGVRQKIGDECSEKYGPVERVHIPLDVRGSVPVFVKFTSELSALKAVNALDGRGFNNSSIKARFFDAEKFERGIYK</sequence>
<dbReference type="OrthoDB" id="5411533at2759"/>
<dbReference type="AlphaFoldDB" id="A0A9W9EHP2"/>
<dbReference type="RefSeq" id="XP_056468491.1">
    <property type="nucleotide sequence ID" value="XM_056623503.1"/>
</dbReference>
<accession>A0A9W9EHP2</accession>
<feature type="domain" description="G-patch" evidence="4">
    <location>
        <begin position="389"/>
        <end position="436"/>
    </location>
</feature>
<feature type="compositionally biased region" description="Basic residues" evidence="2">
    <location>
        <begin position="134"/>
        <end position="143"/>
    </location>
</feature>
<keyword evidence="1" id="KW-0694">RNA-binding</keyword>
<evidence type="ECO:0000256" key="2">
    <source>
        <dbReference type="SAM" id="MobiDB-lite"/>
    </source>
</evidence>
<dbReference type="InterPro" id="IPR040052">
    <property type="entry name" value="RBM17"/>
</dbReference>
<feature type="region of interest" description="Disordered" evidence="2">
    <location>
        <begin position="1"/>
        <end position="178"/>
    </location>
</feature>
<dbReference type="InterPro" id="IPR012677">
    <property type="entry name" value="Nucleotide-bd_a/b_plait_sf"/>
</dbReference>
<feature type="region of interest" description="Disordered" evidence="2">
    <location>
        <begin position="192"/>
        <end position="392"/>
    </location>
</feature>
<dbReference type="InterPro" id="IPR000504">
    <property type="entry name" value="RRM_dom"/>
</dbReference>
<dbReference type="InterPro" id="IPR000467">
    <property type="entry name" value="G_patch_dom"/>
</dbReference>
<dbReference type="Pfam" id="PF01585">
    <property type="entry name" value="G-patch"/>
    <property type="match status" value="1"/>
</dbReference>
<proteinExistence type="predicted"/>
<dbReference type="PROSITE" id="PS50102">
    <property type="entry name" value="RRM"/>
    <property type="match status" value="1"/>
</dbReference>
<dbReference type="EMBL" id="JAPQKI010000011">
    <property type="protein sequence ID" value="KAJ5081969.1"/>
    <property type="molecule type" value="Genomic_DNA"/>
</dbReference>
<evidence type="ECO:0000259" key="3">
    <source>
        <dbReference type="PROSITE" id="PS50102"/>
    </source>
</evidence>
<dbReference type="InterPro" id="IPR035979">
    <property type="entry name" value="RBD_domain_sf"/>
</dbReference>
<feature type="compositionally biased region" description="Pro residues" evidence="2">
    <location>
        <begin position="237"/>
        <end position="259"/>
    </location>
</feature>
<name>A0A9W9EHP2_9EURO</name>
<feature type="compositionally biased region" description="Polar residues" evidence="2">
    <location>
        <begin position="38"/>
        <end position="48"/>
    </location>
</feature>
<feature type="compositionally biased region" description="Polar residues" evidence="2">
    <location>
        <begin position="97"/>
        <end position="111"/>
    </location>
</feature>
<gene>
    <name evidence="5" type="ORF">N7532_011012</name>
</gene>
<dbReference type="Gene3D" id="3.30.70.330">
    <property type="match status" value="1"/>
</dbReference>
<dbReference type="GeneID" id="81362482"/>
<evidence type="ECO:0000313" key="5">
    <source>
        <dbReference type="EMBL" id="KAJ5081969.1"/>
    </source>
</evidence>
<comment type="caution">
    <text evidence="5">The sequence shown here is derived from an EMBL/GenBank/DDBJ whole genome shotgun (WGS) entry which is preliminary data.</text>
</comment>
<feature type="compositionally biased region" description="Low complexity" evidence="2">
    <location>
        <begin position="307"/>
        <end position="321"/>
    </location>
</feature>
<evidence type="ECO:0008006" key="7">
    <source>
        <dbReference type="Google" id="ProtNLM"/>
    </source>
</evidence>
<feature type="compositionally biased region" description="Low complexity" evidence="2">
    <location>
        <begin position="276"/>
        <end position="293"/>
    </location>
</feature>
<feature type="compositionally biased region" description="Acidic residues" evidence="2">
    <location>
        <begin position="149"/>
        <end position="161"/>
    </location>
</feature>
<evidence type="ECO:0000259" key="4">
    <source>
        <dbReference type="PROSITE" id="PS50174"/>
    </source>
</evidence>
<dbReference type="GO" id="GO:0003723">
    <property type="term" value="F:RNA binding"/>
    <property type="evidence" value="ECO:0007669"/>
    <property type="project" value="UniProtKB-UniRule"/>
</dbReference>
<organism evidence="5 6">
    <name type="scientific">Penicillium argentinense</name>
    <dbReference type="NCBI Taxonomy" id="1131581"/>
    <lineage>
        <taxon>Eukaryota</taxon>
        <taxon>Fungi</taxon>
        <taxon>Dikarya</taxon>
        <taxon>Ascomycota</taxon>
        <taxon>Pezizomycotina</taxon>
        <taxon>Eurotiomycetes</taxon>
        <taxon>Eurotiomycetidae</taxon>
        <taxon>Eurotiales</taxon>
        <taxon>Aspergillaceae</taxon>
        <taxon>Penicillium</taxon>
    </lineage>
</organism>
<dbReference type="SUPFAM" id="SSF54928">
    <property type="entry name" value="RNA-binding domain, RBD"/>
    <property type="match status" value="1"/>
</dbReference>
<evidence type="ECO:0000256" key="1">
    <source>
        <dbReference type="PROSITE-ProRule" id="PRU00176"/>
    </source>
</evidence>
<dbReference type="Pfam" id="PF00076">
    <property type="entry name" value="RRM_1"/>
    <property type="match status" value="1"/>
</dbReference>
<feature type="compositionally biased region" description="Basic and acidic residues" evidence="2">
    <location>
        <begin position="165"/>
        <end position="178"/>
    </location>
</feature>
<dbReference type="GO" id="GO:0071011">
    <property type="term" value="C:precatalytic spliceosome"/>
    <property type="evidence" value="ECO:0007669"/>
    <property type="project" value="TreeGrafter"/>
</dbReference>
<dbReference type="SMART" id="SM00443">
    <property type="entry name" value="G_patch"/>
    <property type="match status" value="1"/>
</dbReference>
<keyword evidence="6" id="KW-1185">Reference proteome</keyword>
<reference evidence="5" key="1">
    <citation type="submission" date="2022-11" db="EMBL/GenBank/DDBJ databases">
        <authorList>
            <person name="Petersen C."/>
        </authorList>
    </citation>
    <scope>NUCLEOTIDE SEQUENCE</scope>
    <source>
        <strain evidence="5">IBT 30761</strain>
    </source>
</reference>
<reference evidence="5" key="2">
    <citation type="journal article" date="2023" name="IMA Fungus">
        <title>Comparative genomic study of the Penicillium genus elucidates a diverse pangenome and 15 lateral gene transfer events.</title>
        <authorList>
            <person name="Petersen C."/>
            <person name="Sorensen T."/>
            <person name="Nielsen M.R."/>
            <person name="Sondergaard T.E."/>
            <person name="Sorensen J.L."/>
            <person name="Fitzpatrick D.A."/>
            <person name="Frisvad J.C."/>
            <person name="Nielsen K.L."/>
        </authorList>
    </citation>
    <scope>NUCLEOTIDE SEQUENCE</scope>
    <source>
        <strain evidence="5">IBT 30761</strain>
    </source>
</reference>
<dbReference type="GO" id="GO:0045292">
    <property type="term" value="P:mRNA cis splicing, via spliceosome"/>
    <property type="evidence" value="ECO:0007669"/>
    <property type="project" value="InterPro"/>
</dbReference>
<dbReference type="PANTHER" id="PTHR13288:SF8">
    <property type="entry name" value="SPLICING FACTOR 45"/>
    <property type="match status" value="1"/>
</dbReference>